<comment type="cofactor">
    <cofactor evidence="1 6">
        <name>pyridoxal 5'-phosphate</name>
        <dbReference type="ChEBI" id="CHEBI:597326"/>
    </cofactor>
</comment>
<evidence type="ECO:0000256" key="6">
    <source>
        <dbReference type="RuleBase" id="RU004516"/>
    </source>
</evidence>
<dbReference type="FunFam" id="3.20.10.10:FF:000002">
    <property type="entry name" value="D-alanine aminotransferase"/>
    <property type="match status" value="1"/>
</dbReference>
<gene>
    <name evidence="7" type="ORF">BFG57_14915</name>
</gene>
<evidence type="ECO:0000256" key="4">
    <source>
        <dbReference type="ARBA" id="ARBA00022898"/>
    </source>
</evidence>
<accession>A0A1E5LF02</accession>
<dbReference type="GO" id="GO:0008652">
    <property type="term" value="P:amino acid biosynthetic process"/>
    <property type="evidence" value="ECO:0007669"/>
    <property type="project" value="UniProtKB-ARBA"/>
</dbReference>
<dbReference type="GO" id="GO:0016829">
    <property type="term" value="F:lyase activity"/>
    <property type="evidence" value="ECO:0007669"/>
    <property type="project" value="UniProtKB-KW"/>
</dbReference>
<dbReference type="OrthoDB" id="9805628at2"/>
<dbReference type="InterPro" id="IPR018300">
    <property type="entry name" value="Aminotrans_IV_CS"/>
</dbReference>
<dbReference type="NCBIfam" id="NF005800">
    <property type="entry name" value="PRK07650.1"/>
    <property type="match status" value="1"/>
</dbReference>
<evidence type="ECO:0000256" key="2">
    <source>
        <dbReference type="ARBA" id="ARBA00009320"/>
    </source>
</evidence>
<reference evidence="7 8" key="1">
    <citation type="submission" date="2016-08" db="EMBL/GenBank/DDBJ databases">
        <title>Genome of Bacillus solimangrovi GH2-4.</title>
        <authorList>
            <person name="Lim S."/>
            <person name="Kim B.-C."/>
        </authorList>
    </citation>
    <scope>NUCLEOTIDE SEQUENCE [LARGE SCALE GENOMIC DNA]</scope>
    <source>
        <strain evidence="7 8">GH2-4</strain>
    </source>
</reference>
<protein>
    <submittedName>
        <fullName evidence="7">4-amino-4-deoxychorismate lyase</fullName>
    </submittedName>
</protein>
<evidence type="ECO:0000313" key="8">
    <source>
        <dbReference type="Proteomes" id="UP000095209"/>
    </source>
</evidence>
<dbReference type="PROSITE" id="PS00770">
    <property type="entry name" value="AA_TRANSFER_CLASS_4"/>
    <property type="match status" value="1"/>
</dbReference>
<evidence type="ECO:0000256" key="3">
    <source>
        <dbReference type="ARBA" id="ARBA00011738"/>
    </source>
</evidence>
<dbReference type="RefSeq" id="WP_069717354.1">
    <property type="nucleotide sequence ID" value="NZ_MJEH01000023.1"/>
</dbReference>
<evidence type="ECO:0000256" key="5">
    <source>
        <dbReference type="RuleBase" id="RU004106"/>
    </source>
</evidence>
<dbReference type="Gene3D" id="3.30.470.10">
    <property type="match status" value="1"/>
</dbReference>
<dbReference type="AlphaFoldDB" id="A0A1E5LF02"/>
<dbReference type="GO" id="GO:0005829">
    <property type="term" value="C:cytosol"/>
    <property type="evidence" value="ECO:0007669"/>
    <property type="project" value="TreeGrafter"/>
</dbReference>
<keyword evidence="7" id="KW-0456">Lyase</keyword>
<proteinExistence type="inferred from homology"/>
<evidence type="ECO:0000256" key="1">
    <source>
        <dbReference type="ARBA" id="ARBA00001933"/>
    </source>
</evidence>
<dbReference type="EMBL" id="MJEH01000023">
    <property type="protein sequence ID" value="OEH92652.1"/>
    <property type="molecule type" value="Genomic_DNA"/>
</dbReference>
<dbReference type="Gene3D" id="3.20.10.10">
    <property type="entry name" value="D-amino Acid Aminotransferase, subunit A, domain 2"/>
    <property type="match status" value="1"/>
</dbReference>
<comment type="caution">
    <text evidence="7">The sequence shown here is derived from an EMBL/GenBank/DDBJ whole genome shotgun (WGS) entry which is preliminary data.</text>
</comment>
<dbReference type="InterPro" id="IPR043132">
    <property type="entry name" value="BCAT-like_C"/>
</dbReference>
<comment type="subunit">
    <text evidence="3">Homodimer.</text>
</comment>
<dbReference type="InterPro" id="IPR036038">
    <property type="entry name" value="Aminotransferase-like"/>
</dbReference>
<dbReference type="InterPro" id="IPR043131">
    <property type="entry name" value="BCAT-like_N"/>
</dbReference>
<dbReference type="PANTHER" id="PTHR42743:SF11">
    <property type="entry name" value="AMINODEOXYCHORISMATE LYASE"/>
    <property type="match status" value="1"/>
</dbReference>
<dbReference type="Proteomes" id="UP000095209">
    <property type="component" value="Unassembled WGS sequence"/>
</dbReference>
<organism evidence="7 8">
    <name type="scientific">Bacillus solimangrovi</name>
    <dbReference type="NCBI Taxonomy" id="1305675"/>
    <lineage>
        <taxon>Bacteria</taxon>
        <taxon>Bacillati</taxon>
        <taxon>Bacillota</taxon>
        <taxon>Bacilli</taxon>
        <taxon>Bacillales</taxon>
        <taxon>Bacillaceae</taxon>
        <taxon>Bacillus</taxon>
    </lineage>
</organism>
<dbReference type="PANTHER" id="PTHR42743">
    <property type="entry name" value="AMINO-ACID AMINOTRANSFERASE"/>
    <property type="match status" value="1"/>
</dbReference>
<dbReference type="STRING" id="1305675.BFG57_14915"/>
<evidence type="ECO:0000313" key="7">
    <source>
        <dbReference type="EMBL" id="OEH92652.1"/>
    </source>
</evidence>
<dbReference type="GO" id="GO:0046394">
    <property type="term" value="P:carboxylic acid biosynthetic process"/>
    <property type="evidence" value="ECO:0007669"/>
    <property type="project" value="UniProtKB-ARBA"/>
</dbReference>
<dbReference type="InterPro" id="IPR001544">
    <property type="entry name" value="Aminotrans_IV"/>
</dbReference>
<keyword evidence="8" id="KW-1185">Reference proteome</keyword>
<dbReference type="SUPFAM" id="SSF56752">
    <property type="entry name" value="D-aminoacid aminotransferase-like PLP-dependent enzymes"/>
    <property type="match status" value="1"/>
</dbReference>
<sequence length="285" mass="32402">MNIYLNGEIIPQSEAKISPFDHGYMYGLGLFETFRVYDGHPFLLDDHLNRLRAGLKVMNIQWDISRQEVMQIIDDLLRSNQLKNAYVRMNVSAGTGAIGLQTDPYTEPTVMFMMKQVPNNGYFPTKKALFLKTIRNTPESPERLKSHHYLNNIIAKREVGSNPNIEGIFLTDGGHIAEGIVSNIFWVKGDVIYTPHVQTGILNGITRMLVIKIANRLGYTVKTGFYEKVELLNADEAFITNSIQEIVSLASVEEHSENQNHQVVPKLMNEYGQYVHSLWSIDELT</sequence>
<keyword evidence="4 6" id="KW-0663">Pyridoxal phosphate</keyword>
<comment type="similarity">
    <text evidence="2 5">Belongs to the class-IV pyridoxal-phosphate-dependent aminotransferase family.</text>
</comment>
<dbReference type="InterPro" id="IPR050571">
    <property type="entry name" value="Class-IV_PLP-Dep_Aminotrnsfr"/>
</dbReference>
<dbReference type="Pfam" id="PF01063">
    <property type="entry name" value="Aminotran_4"/>
    <property type="match status" value="1"/>
</dbReference>
<name>A0A1E5LF02_9BACI</name>